<organism evidence="3 4">
    <name type="scientific">Aquabacter spiritensis</name>
    <dbReference type="NCBI Taxonomy" id="933073"/>
    <lineage>
        <taxon>Bacteria</taxon>
        <taxon>Pseudomonadati</taxon>
        <taxon>Pseudomonadota</taxon>
        <taxon>Alphaproteobacteria</taxon>
        <taxon>Hyphomicrobiales</taxon>
        <taxon>Xanthobacteraceae</taxon>
        <taxon>Aquabacter</taxon>
    </lineage>
</organism>
<dbReference type="CDD" id="cd16345">
    <property type="entry name" value="LMWP_ArsC"/>
    <property type="match status" value="1"/>
</dbReference>
<gene>
    <name evidence="3" type="ORF">EDC64_11625</name>
</gene>
<dbReference type="EMBL" id="SMAI01000016">
    <property type="protein sequence ID" value="TCT01828.1"/>
    <property type="molecule type" value="Genomic_DNA"/>
</dbReference>
<proteinExistence type="predicted"/>
<comment type="caution">
    <text evidence="3">The sequence shown here is derived from an EMBL/GenBank/DDBJ whole genome shotgun (WGS) entry which is preliminary data.</text>
</comment>
<dbReference type="PROSITE" id="PS50987">
    <property type="entry name" value="HTH_ARSR_2"/>
    <property type="match status" value="1"/>
</dbReference>
<dbReference type="SMART" id="SM00418">
    <property type="entry name" value="HTH_ARSR"/>
    <property type="match status" value="1"/>
</dbReference>
<dbReference type="GO" id="GO:0046685">
    <property type="term" value="P:response to arsenic-containing substance"/>
    <property type="evidence" value="ECO:0007669"/>
    <property type="project" value="UniProtKB-KW"/>
</dbReference>
<evidence type="ECO:0000256" key="1">
    <source>
        <dbReference type="ARBA" id="ARBA00022849"/>
    </source>
</evidence>
<dbReference type="Gene3D" id="3.40.50.2300">
    <property type="match status" value="1"/>
</dbReference>
<protein>
    <submittedName>
        <fullName evidence="3">ArsR family transcriptional regulator</fullName>
    </submittedName>
</protein>
<dbReference type="InterPro" id="IPR036196">
    <property type="entry name" value="Ptyr_pPase_sf"/>
</dbReference>
<dbReference type="NCBIfam" id="NF033788">
    <property type="entry name" value="HTH_metalloreg"/>
    <property type="match status" value="1"/>
</dbReference>
<dbReference type="InterPro" id="IPR011991">
    <property type="entry name" value="ArsR-like_HTH"/>
</dbReference>
<dbReference type="Proteomes" id="UP000294664">
    <property type="component" value="Unassembled WGS sequence"/>
</dbReference>
<evidence type="ECO:0000313" key="4">
    <source>
        <dbReference type="Proteomes" id="UP000294664"/>
    </source>
</evidence>
<accession>A0A4V2UX20</accession>
<evidence type="ECO:0000259" key="2">
    <source>
        <dbReference type="PROSITE" id="PS50987"/>
    </source>
</evidence>
<dbReference type="RefSeq" id="WP_132034715.1">
    <property type="nucleotide sequence ID" value="NZ_SMAI01000016.1"/>
</dbReference>
<name>A0A4V2UX20_9HYPH</name>
<dbReference type="Pfam" id="PF01451">
    <property type="entry name" value="LMWPc"/>
    <property type="match status" value="1"/>
</dbReference>
<dbReference type="SMART" id="SM00226">
    <property type="entry name" value="LMWPc"/>
    <property type="match status" value="1"/>
</dbReference>
<evidence type="ECO:0000313" key="3">
    <source>
        <dbReference type="EMBL" id="TCT01828.1"/>
    </source>
</evidence>
<dbReference type="SUPFAM" id="SSF46785">
    <property type="entry name" value="Winged helix' DNA-binding domain"/>
    <property type="match status" value="1"/>
</dbReference>
<keyword evidence="1" id="KW-0059">Arsenical resistance</keyword>
<dbReference type="Gene3D" id="1.10.10.10">
    <property type="entry name" value="Winged helix-like DNA-binding domain superfamily/Winged helix DNA-binding domain"/>
    <property type="match status" value="1"/>
</dbReference>
<sequence>MGTATFNADDAIKVFDALAQPTRLETYRLLLRYMPYGLPAGDIARLLAVPHNTMSTHLSLLERAGLLTARREGRSIIYAANVAPAAPPLASLMGEMGFTATPRRGGLVSSFPQVRTAAANDRIYNVLLVCSANSARSVIAEAILNREGRGRFRAFSAGSRPKGKPHPAVISLLQSLGYETDGLSSKSWSGFATKDAPEMDFVITTCDTAAGEQCPAFPGHPLQAHWGLPDPALVKGSEAEQRAAFVATYRRLASRMSAFVNLPFAELDLATLKDRIAEIGRMEGATELTLSGIAA</sequence>
<keyword evidence="4" id="KW-1185">Reference proteome</keyword>
<reference evidence="3 4" key="1">
    <citation type="submission" date="2019-03" db="EMBL/GenBank/DDBJ databases">
        <title>Genomic Encyclopedia of Type Strains, Phase IV (KMG-IV): sequencing the most valuable type-strain genomes for metagenomic binning, comparative biology and taxonomic classification.</title>
        <authorList>
            <person name="Goeker M."/>
        </authorList>
    </citation>
    <scope>NUCLEOTIDE SEQUENCE [LARGE SCALE GENOMIC DNA]</scope>
    <source>
        <strain evidence="3 4">DSM 9035</strain>
    </source>
</reference>
<dbReference type="InterPro" id="IPR023485">
    <property type="entry name" value="Ptyr_pPase"/>
</dbReference>
<dbReference type="InterPro" id="IPR036388">
    <property type="entry name" value="WH-like_DNA-bd_sf"/>
</dbReference>
<dbReference type="PANTHER" id="PTHR43428">
    <property type="entry name" value="ARSENATE REDUCTASE"/>
    <property type="match status" value="1"/>
</dbReference>
<dbReference type="SUPFAM" id="SSF52788">
    <property type="entry name" value="Phosphotyrosine protein phosphatases I"/>
    <property type="match status" value="1"/>
</dbReference>
<dbReference type="Pfam" id="PF12840">
    <property type="entry name" value="HTH_20"/>
    <property type="match status" value="1"/>
</dbReference>
<dbReference type="InterPro" id="IPR001845">
    <property type="entry name" value="HTH_ArsR_DNA-bd_dom"/>
</dbReference>
<feature type="domain" description="HTH arsR-type" evidence="2">
    <location>
        <begin position="3"/>
        <end position="100"/>
    </location>
</feature>
<dbReference type="OrthoDB" id="9793058at2"/>
<dbReference type="AlphaFoldDB" id="A0A4V2UX20"/>
<dbReference type="PANTHER" id="PTHR43428:SF1">
    <property type="entry name" value="ARSENATE REDUCTASE"/>
    <property type="match status" value="1"/>
</dbReference>
<dbReference type="InterPro" id="IPR036390">
    <property type="entry name" value="WH_DNA-bd_sf"/>
</dbReference>
<dbReference type="CDD" id="cd00090">
    <property type="entry name" value="HTH_ARSR"/>
    <property type="match status" value="1"/>
</dbReference>
<dbReference type="GO" id="GO:0003700">
    <property type="term" value="F:DNA-binding transcription factor activity"/>
    <property type="evidence" value="ECO:0007669"/>
    <property type="project" value="InterPro"/>
</dbReference>
<dbReference type="PRINTS" id="PR00778">
    <property type="entry name" value="HTHARSR"/>
</dbReference>